<reference evidence="2" key="2">
    <citation type="journal article" date="2024" name="Plant">
        <title>Genomic evolution and insights into agronomic trait innovations of Sesamum species.</title>
        <authorList>
            <person name="Miao H."/>
            <person name="Wang L."/>
            <person name="Qu L."/>
            <person name="Liu H."/>
            <person name="Sun Y."/>
            <person name="Le M."/>
            <person name="Wang Q."/>
            <person name="Wei S."/>
            <person name="Zheng Y."/>
            <person name="Lin W."/>
            <person name="Duan Y."/>
            <person name="Cao H."/>
            <person name="Xiong S."/>
            <person name="Wang X."/>
            <person name="Wei L."/>
            <person name="Li C."/>
            <person name="Ma Q."/>
            <person name="Ju M."/>
            <person name="Zhao R."/>
            <person name="Li G."/>
            <person name="Mu C."/>
            <person name="Tian Q."/>
            <person name="Mei H."/>
            <person name="Zhang T."/>
            <person name="Gao T."/>
            <person name="Zhang H."/>
        </authorList>
    </citation>
    <scope>NUCLEOTIDE SEQUENCE</scope>
    <source>
        <strain evidence="2">G02</strain>
    </source>
</reference>
<accession>A0AAW2RYF5</accession>
<dbReference type="AlphaFoldDB" id="A0AAW2RYF5"/>
<protein>
    <submittedName>
        <fullName evidence="2">Ribonuclease H protein</fullName>
    </submittedName>
</protein>
<dbReference type="PROSITE" id="PS50879">
    <property type="entry name" value="RNASE_H_1"/>
    <property type="match status" value="1"/>
</dbReference>
<gene>
    <name evidence="2" type="ORF">Sradi_2881300</name>
</gene>
<dbReference type="Pfam" id="PF13456">
    <property type="entry name" value="RVT_3"/>
    <property type="match status" value="1"/>
</dbReference>
<dbReference type="InterPro" id="IPR002156">
    <property type="entry name" value="RNaseH_domain"/>
</dbReference>
<evidence type="ECO:0000259" key="1">
    <source>
        <dbReference type="PROSITE" id="PS50879"/>
    </source>
</evidence>
<dbReference type="PANTHER" id="PTHR47723">
    <property type="entry name" value="OS05G0353850 PROTEIN"/>
    <property type="match status" value="1"/>
</dbReference>
<dbReference type="InterPro" id="IPR012337">
    <property type="entry name" value="RNaseH-like_sf"/>
</dbReference>
<dbReference type="GO" id="GO:0004523">
    <property type="term" value="F:RNA-DNA hybrid ribonuclease activity"/>
    <property type="evidence" value="ECO:0007669"/>
    <property type="project" value="InterPro"/>
</dbReference>
<dbReference type="EMBL" id="JACGWJ010000012">
    <property type="protein sequence ID" value="KAL0384870.1"/>
    <property type="molecule type" value="Genomic_DNA"/>
</dbReference>
<dbReference type="Gene3D" id="3.30.420.10">
    <property type="entry name" value="Ribonuclease H-like superfamily/Ribonuclease H"/>
    <property type="match status" value="1"/>
</dbReference>
<name>A0AAW2RYF5_SESRA</name>
<sequence length="232" mass="26411">MRNVTRHEGLPFKASCIIFKTTQYLQNLHRIKILKNIHWKGDQNATFQLHIQISSKYKPQKCIAIYWNKPPDNWLKLNIDGAAKGNPGPAGAGGLLRDHFGRIIFAFQEPLGTCSNVQVELKAIHRGLQICKDKNLHKIWIEVDALNVIKILENPCQGAWNLQDLLQKTRTLMRSLETKISHIYREGNQAADFFANQVCSTKALTILSPEQIGGKVKGILRLDNLHLPYIWS</sequence>
<dbReference type="InterPro" id="IPR036397">
    <property type="entry name" value="RNaseH_sf"/>
</dbReference>
<dbReference type="GO" id="GO:0003676">
    <property type="term" value="F:nucleic acid binding"/>
    <property type="evidence" value="ECO:0007669"/>
    <property type="project" value="InterPro"/>
</dbReference>
<dbReference type="InterPro" id="IPR053151">
    <property type="entry name" value="RNase_H-like"/>
</dbReference>
<proteinExistence type="predicted"/>
<dbReference type="SUPFAM" id="SSF53098">
    <property type="entry name" value="Ribonuclease H-like"/>
    <property type="match status" value="1"/>
</dbReference>
<dbReference type="InterPro" id="IPR044730">
    <property type="entry name" value="RNase_H-like_dom_plant"/>
</dbReference>
<feature type="domain" description="RNase H type-1" evidence="1">
    <location>
        <begin position="71"/>
        <end position="200"/>
    </location>
</feature>
<reference evidence="2" key="1">
    <citation type="submission" date="2020-06" db="EMBL/GenBank/DDBJ databases">
        <authorList>
            <person name="Li T."/>
            <person name="Hu X."/>
            <person name="Zhang T."/>
            <person name="Song X."/>
            <person name="Zhang H."/>
            <person name="Dai N."/>
            <person name="Sheng W."/>
            <person name="Hou X."/>
            <person name="Wei L."/>
        </authorList>
    </citation>
    <scope>NUCLEOTIDE SEQUENCE</scope>
    <source>
        <strain evidence="2">G02</strain>
        <tissue evidence="2">Leaf</tissue>
    </source>
</reference>
<dbReference type="PANTHER" id="PTHR47723:SF19">
    <property type="entry name" value="POLYNUCLEOTIDYL TRANSFERASE, RIBONUCLEASE H-LIKE SUPERFAMILY PROTEIN"/>
    <property type="match status" value="1"/>
</dbReference>
<evidence type="ECO:0000313" key="2">
    <source>
        <dbReference type="EMBL" id="KAL0384870.1"/>
    </source>
</evidence>
<comment type="caution">
    <text evidence="2">The sequence shown here is derived from an EMBL/GenBank/DDBJ whole genome shotgun (WGS) entry which is preliminary data.</text>
</comment>
<dbReference type="CDD" id="cd06222">
    <property type="entry name" value="RNase_H_like"/>
    <property type="match status" value="1"/>
</dbReference>
<organism evidence="2">
    <name type="scientific">Sesamum radiatum</name>
    <name type="common">Black benniseed</name>
    <dbReference type="NCBI Taxonomy" id="300843"/>
    <lineage>
        <taxon>Eukaryota</taxon>
        <taxon>Viridiplantae</taxon>
        <taxon>Streptophyta</taxon>
        <taxon>Embryophyta</taxon>
        <taxon>Tracheophyta</taxon>
        <taxon>Spermatophyta</taxon>
        <taxon>Magnoliopsida</taxon>
        <taxon>eudicotyledons</taxon>
        <taxon>Gunneridae</taxon>
        <taxon>Pentapetalae</taxon>
        <taxon>asterids</taxon>
        <taxon>lamiids</taxon>
        <taxon>Lamiales</taxon>
        <taxon>Pedaliaceae</taxon>
        <taxon>Sesamum</taxon>
    </lineage>
</organism>